<sequence length="249" mass="28016">MRNLKFILKDKVYIMKKSSSELKYMAKERLLGHYGLFIGAGLLIGGISVVVSLALNMVFPLNNTVSMTLYFISSLIVGLLSSLLIMGYLKMFLNFSRGQETHLGTLGFAFSNQPDRVILLMLLMALLMLLCVLPGILLILAANFMHVIAMSALGIFVLLTGCVIAIILALNYALAMLLYLDAPEKGVIQLMRESRQLMKGNRVRFFYLQISFFGLILLSLLTCYIGMLWLIPYMQMTSVLFYRNVLQEI</sequence>
<reference evidence="1" key="1">
    <citation type="submission" date="2019-04" db="EMBL/GenBank/DDBJ databases">
        <title>Microbes associate with the intestines of laboratory mice.</title>
        <authorList>
            <person name="Navarre W."/>
            <person name="Wong E."/>
            <person name="Huang K."/>
            <person name="Tropini C."/>
            <person name="Ng K."/>
            <person name="Yu B."/>
        </authorList>
    </citation>
    <scope>NUCLEOTIDE SEQUENCE</scope>
    <source>
        <strain evidence="1">NM72_1-8</strain>
    </source>
</reference>
<gene>
    <name evidence="1" type="ORF">E5357_09920</name>
</gene>
<protein>
    <submittedName>
        <fullName evidence="1">DUF975 family protein</fullName>
    </submittedName>
</protein>
<dbReference type="EMBL" id="SRZB01000021">
    <property type="protein sequence ID" value="TGX98125.1"/>
    <property type="molecule type" value="Genomic_DNA"/>
</dbReference>
<accession>A0AC61R060</accession>
<evidence type="ECO:0000313" key="1">
    <source>
        <dbReference type="EMBL" id="TGX98125.1"/>
    </source>
</evidence>
<dbReference type="Proteomes" id="UP000307720">
    <property type="component" value="Unassembled WGS sequence"/>
</dbReference>
<evidence type="ECO:0000313" key="2">
    <source>
        <dbReference type="Proteomes" id="UP000307720"/>
    </source>
</evidence>
<comment type="caution">
    <text evidence="1">The sequence shown here is derived from an EMBL/GenBank/DDBJ whole genome shotgun (WGS) entry which is preliminary data.</text>
</comment>
<organism evidence="1 2">
    <name type="scientific">Hominisplanchenecus murintestinalis</name>
    <dbReference type="NCBI Taxonomy" id="2941517"/>
    <lineage>
        <taxon>Bacteria</taxon>
        <taxon>Bacillati</taxon>
        <taxon>Bacillota</taxon>
        <taxon>Clostridia</taxon>
        <taxon>Lachnospirales</taxon>
        <taxon>Lachnospiraceae</taxon>
        <taxon>Hominisplanchenecus</taxon>
    </lineage>
</organism>
<keyword evidence="2" id="KW-1185">Reference proteome</keyword>
<name>A0AC61R060_9FIRM</name>
<proteinExistence type="predicted"/>